<dbReference type="SUPFAM" id="SSF54427">
    <property type="entry name" value="NTF2-like"/>
    <property type="match status" value="1"/>
</dbReference>
<dbReference type="InterPro" id="IPR032710">
    <property type="entry name" value="NTF2-like_dom_sf"/>
</dbReference>
<dbReference type="Pfam" id="PF08238">
    <property type="entry name" value="Sel1"/>
    <property type="match status" value="4"/>
</dbReference>
<dbReference type="AlphaFoldDB" id="A0A1J5QSA1"/>
<sequence>MAGAIVALPYRNASAMFLRIRRLIVVPPYWLLAAVSAAVLCAPLAARAAPAPQASIDARAWAAAAERGDATALARLRSAARAGNAAAENWYGIYRVDVDRDYAAAAPWFHHAAVQGDAEAQYSLAVLYTNGLGVPRDVARALAWYRRSAEQGYARAQNNLAWFYANGQGVARDLSRAADWYRKAAEQGNAKAQLSLGLLYLDGAGLPKDAAQAKQWLSRAAAQGDAQAQRALVALASPIAGAPAIAQNRASAPSAPRDASTASTASTDQNAVAAAVRGWAAAWSRKDLTAYFAAYLPDYAPPGLDHAEWVAARRARIGDKAAIAVTFDALHVSVVGDVASARFIEHYAAGATRFDGAKTLQLRRRGDAWLIAREM</sequence>
<dbReference type="PANTHER" id="PTHR11102">
    <property type="entry name" value="SEL-1-LIKE PROTEIN"/>
    <property type="match status" value="1"/>
</dbReference>
<dbReference type="InterPro" id="IPR056203">
    <property type="entry name" value="Cds6_C"/>
</dbReference>
<dbReference type="PANTHER" id="PTHR11102:SF160">
    <property type="entry name" value="ERAD-ASSOCIATED E3 UBIQUITIN-PROTEIN LIGASE COMPONENT HRD3"/>
    <property type="match status" value="1"/>
</dbReference>
<accession>A0A1J5QSA1</accession>
<organism evidence="3">
    <name type="scientific">mine drainage metagenome</name>
    <dbReference type="NCBI Taxonomy" id="410659"/>
    <lineage>
        <taxon>unclassified sequences</taxon>
        <taxon>metagenomes</taxon>
        <taxon>ecological metagenomes</taxon>
    </lineage>
</organism>
<dbReference type="InterPro" id="IPR011990">
    <property type="entry name" value="TPR-like_helical_dom_sf"/>
</dbReference>
<protein>
    <submittedName>
        <fullName evidence="3">Localization factor PodJL</fullName>
    </submittedName>
</protein>
<dbReference type="InterPro" id="IPR050767">
    <property type="entry name" value="Sel1_AlgK"/>
</dbReference>
<evidence type="ECO:0000256" key="1">
    <source>
        <dbReference type="SAM" id="MobiDB-lite"/>
    </source>
</evidence>
<dbReference type="Gene3D" id="3.10.450.50">
    <property type="match status" value="1"/>
</dbReference>
<feature type="region of interest" description="Disordered" evidence="1">
    <location>
        <begin position="247"/>
        <end position="267"/>
    </location>
</feature>
<comment type="caution">
    <text evidence="3">The sequence shown here is derived from an EMBL/GenBank/DDBJ whole genome shotgun (WGS) entry which is preliminary data.</text>
</comment>
<evidence type="ECO:0000259" key="2">
    <source>
        <dbReference type="Pfam" id="PF24125"/>
    </source>
</evidence>
<name>A0A1J5QSA1_9ZZZZ</name>
<dbReference type="InterPro" id="IPR006597">
    <property type="entry name" value="Sel1-like"/>
</dbReference>
<reference evidence="3" key="1">
    <citation type="submission" date="2016-10" db="EMBL/GenBank/DDBJ databases">
        <title>Sequence of Gallionella enrichment culture.</title>
        <authorList>
            <person name="Poehlein A."/>
            <person name="Muehling M."/>
            <person name="Daniel R."/>
        </authorList>
    </citation>
    <scope>NUCLEOTIDE SEQUENCE</scope>
</reference>
<dbReference type="SUPFAM" id="SSF81901">
    <property type="entry name" value="HCP-like"/>
    <property type="match status" value="1"/>
</dbReference>
<dbReference type="EMBL" id="MLJW01000474">
    <property type="protein sequence ID" value="OIQ86529.1"/>
    <property type="molecule type" value="Genomic_DNA"/>
</dbReference>
<dbReference type="Pfam" id="PF24125">
    <property type="entry name" value="Cds6_C"/>
    <property type="match status" value="1"/>
</dbReference>
<dbReference type="SMART" id="SM00671">
    <property type="entry name" value="SEL1"/>
    <property type="match status" value="4"/>
</dbReference>
<feature type="domain" description="Cds6 C-terminal" evidence="2">
    <location>
        <begin position="272"/>
        <end position="374"/>
    </location>
</feature>
<evidence type="ECO:0000313" key="3">
    <source>
        <dbReference type="EMBL" id="OIQ86529.1"/>
    </source>
</evidence>
<gene>
    <name evidence="3" type="primary">podJ_4</name>
    <name evidence="3" type="ORF">GALL_316150</name>
</gene>
<proteinExistence type="predicted"/>
<feature type="compositionally biased region" description="Low complexity" evidence="1">
    <location>
        <begin position="249"/>
        <end position="267"/>
    </location>
</feature>
<dbReference type="Gene3D" id="1.25.40.10">
    <property type="entry name" value="Tetratricopeptide repeat domain"/>
    <property type="match status" value="1"/>
</dbReference>